<dbReference type="Proteomes" id="UP000035930">
    <property type="component" value="Chromosome"/>
</dbReference>
<reference evidence="11" key="3">
    <citation type="journal article" date="2020" name="Int. J. Syst. Evol. Microbiol.">
        <title>Reclassification of Francisella noatunensis subsp. orientalis Ottem et al. 2009 as Francisella orientalis sp. nov., Francisella noatunensis subsp. chilensis subsp. nov. and emended description of Francisella noatunensis.</title>
        <authorList>
            <person name="Ramirez-Paredes J.G."/>
            <person name="Larsson P."/>
            <person name="Thompson K.D."/>
            <person name="Penman D.J."/>
            <person name="Busse H.J."/>
            <person name="Ohrman C."/>
            <person name="Sjodin A."/>
            <person name="Soto E."/>
            <person name="Richards R.H."/>
            <person name="Adams A."/>
            <person name="Colquhoun D.J."/>
        </authorList>
    </citation>
    <scope>NUCLEOTIDE SEQUENCE</scope>
    <source>
        <strain evidence="11">LADL-07285A</strain>
    </source>
</reference>
<name>A0AAP7KJ58_9GAMM</name>
<feature type="binding site" evidence="9">
    <location>
        <position position="90"/>
    </location>
    <ligand>
        <name>Fe cation</name>
        <dbReference type="ChEBI" id="CHEBI:24875"/>
        <label>1</label>
    </ligand>
</feature>
<dbReference type="EMBL" id="CP011923">
    <property type="protein sequence ID" value="AKN88794.1"/>
    <property type="molecule type" value="Genomic_DNA"/>
</dbReference>
<dbReference type="GO" id="GO:0005886">
    <property type="term" value="C:plasma membrane"/>
    <property type="evidence" value="ECO:0007669"/>
    <property type="project" value="UniProtKB-SubCell"/>
</dbReference>
<dbReference type="EC" id="1.14.99.60" evidence="9"/>
<comment type="pathway">
    <text evidence="1 9">Cofactor biosynthesis; ubiquinone biosynthesis.</text>
</comment>
<keyword evidence="7 9" id="KW-0503">Monooxygenase</keyword>
<evidence type="ECO:0000256" key="3">
    <source>
        <dbReference type="ARBA" id="ARBA00022688"/>
    </source>
</evidence>
<comment type="cofactor">
    <cofactor evidence="9">
        <name>Fe cation</name>
        <dbReference type="ChEBI" id="CHEBI:24875"/>
    </cofactor>
    <text evidence="9">Binds 2 iron ions per subunit.</text>
</comment>
<evidence type="ECO:0000313" key="11">
    <source>
        <dbReference type="EMBL" id="NIY57359.1"/>
    </source>
</evidence>
<evidence type="ECO:0000256" key="7">
    <source>
        <dbReference type="ARBA" id="ARBA00023033"/>
    </source>
</evidence>
<dbReference type="GO" id="GO:0046872">
    <property type="term" value="F:metal ion binding"/>
    <property type="evidence" value="ECO:0007669"/>
    <property type="project" value="UniProtKB-KW"/>
</dbReference>
<dbReference type="GO" id="GO:0006744">
    <property type="term" value="P:ubiquinone biosynthetic process"/>
    <property type="evidence" value="ECO:0007669"/>
    <property type="project" value="UniProtKB-UniRule"/>
</dbReference>
<feature type="binding site" evidence="9">
    <location>
        <position position="174"/>
    </location>
    <ligand>
        <name>Fe cation</name>
        <dbReference type="ChEBI" id="CHEBI:24875"/>
        <label>2</label>
    </ligand>
</feature>
<feature type="binding site" evidence="9">
    <location>
        <position position="93"/>
    </location>
    <ligand>
        <name>Fe cation</name>
        <dbReference type="ChEBI" id="CHEBI:24875"/>
        <label>1</label>
    </ligand>
</feature>
<protein>
    <recommendedName>
        <fullName evidence="9">3-demethoxyubiquinol 3-hydroxylase</fullName>
        <shortName evidence="9">DMQ hydroxylase</shortName>
        <ecNumber evidence="9">1.14.99.60</ecNumber>
    </recommendedName>
    <alternativeName>
        <fullName evidence="9">2-nonaprenyl-3-methyl-6-methoxy-1,4-benzoquinol hydroxylase</fullName>
    </alternativeName>
</protein>
<feature type="binding site" evidence="9">
    <location>
        <position position="177"/>
    </location>
    <ligand>
        <name>Fe cation</name>
        <dbReference type="ChEBI" id="CHEBI:24875"/>
        <label>2</label>
    </ligand>
</feature>
<dbReference type="RefSeq" id="WP_014715635.1">
    <property type="nucleotide sequence ID" value="NZ_CP011923.2"/>
</dbReference>
<keyword evidence="8 9" id="KW-0472">Membrane</keyword>
<dbReference type="SUPFAM" id="SSF47240">
    <property type="entry name" value="Ferritin-like"/>
    <property type="match status" value="1"/>
</dbReference>
<comment type="function">
    <text evidence="9">Catalyzes the hydroxylation of 2-nonaprenyl-3-methyl-6-methoxy-1,4-benzoquinol during ubiquinone biosynthesis.</text>
</comment>
<organism evidence="11 13">
    <name type="scientific">Francisella orientalis</name>
    <dbReference type="NCBI Taxonomy" id="299583"/>
    <lineage>
        <taxon>Bacteria</taxon>
        <taxon>Pseudomonadati</taxon>
        <taxon>Pseudomonadota</taxon>
        <taxon>Gammaproteobacteria</taxon>
        <taxon>Thiotrichales</taxon>
        <taxon>Francisellaceae</taxon>
        <taxon>Francisella</taxon>
    </lineage>
</organism>
<reference evidence="12" key="1">
    <citation type="submission" date="2015-02" db="EMBL/GenBank/DDBJ databases">
        <title>Complete genome sequence of Francisella noatunensis subsp. orientalis FNO190 isolated from farm-raised Nile tilapia in Brazil.</title>
        <authorList>
            <person name="Figueiredo H.C.P."/>
            <person name="Leal C.A.G."/>
            <person name="Pereira F.L."/>
            <person name="Soares S.C."/>
            <person name="Goncalves L.A."/>
            <person name="Dorella F.A."/>
            <person name="Carvalho A.F."/>
            <person name="Azevedo V.A.C."/>
        </authorList>
    </citation>
    <scope>NUCLEOTIDE SEQUENCE [LARGE SCALE GENOMIC DNA]</scope>
    <source>
        <strain evidence="12">FNO190</strain>
    </source>
</reference>
<reference evidence="10" key="2">
    <citation type="submission" date="2017-08" db="EMBL/GenBank/DDBJ databases">
        <title>Complete Genome Sequence of Francisella noatunensis subsp. orientalis strain FNO190.</title>
        <authorList>
            <person name="Pereira F.L."/>
            <person name="Goncalves L.A."/>
            <person name="Guilherme T.C."/>
            <person name="Soares S.C."/>
            <person name="Dorella F.A."/>
            <person name="Carvalho A.F."/>
            <person name="Leibowitz M.P."/>
            <person name="Leal C.A.G."/>
            <person name="Azevedo V.A.C."/>
            <person name="Figueiredo H.C.P."/>
        </authorList>
    </citation>
    <scope>NUCLEOTIDE SEQUENCE</scope>
    <source>
        <strain evidence="10">FNO190</strain>
    </source>
</reference>
<feature type="binding site" evidence="9">
    <location>
        <position position="142"/>
    </location>
    <ligand>
        <name>Fe cation</name>
        <dbReference type="ChEBI" id="CHEBI:24875"/>
        <label>2</label>
    </ligand>
</feature>
<evidence type="ECO:0000256" key="9">
    <source>
        <dbReference type="HAMAP-Rule" id="MF_01658"/>
    </source>
</evidence>
<evidence type="ECO:0000256" key="4">
    <source>
        <dbReference type="ARBA" id="ARBA00022723"/>
    </source>
</evidence>
<accession>A0AAP7KJ58</accession>
<dbReference type="InterPro" id="IPR011566">
    <property type="entry name" value="Ubq_synth_Coq7"/>
</dbReference>
<feature type="binding site" evidence="9">
    <location>
        <position position="174"/>
    </location>
    <ligand>
        <name>Fe cation</name>
        <dbReference type="ChEBI" id="CHEBI:24875"/>
        <label>1</label>
    </ligand>
</feature>
<dbReference type="InterPro" id="IPR012347">
    <property type="entry name" value="Ferritin-like"/>
</dbReference>
<keyword evidence="2 9" id="KW-1003">Cell membrane</keyword>
<evidence type="ECO:0000256" key="5">
    <source>
        <dbReference type="ARBA" id="ARBA00023002"/>
    </source>
</evidence>
<dbReference type="GO" id="GO:0008682">
    <property type="term" value="F:3-demethoxyubiquinol 3-hydroxylase activity"/>
    <property type="evidence" value="ECO:0007669"/>
    <property type="project" value="UniProtKB-EC"/>
</dbReference>
<dbReference type="PANTHER" id="PTHR11237">
    <property type="entry name" value="COENZYME Q10 BIOSYNTHESIS PROTEIN 7"/>
    <property type="match status" value="1"/>
</dbReference>
<dbReference type="EMBL" id="QPQM01000025">
    <property type="protein sequence ID" value="NIY57359.1"/>
    <property type="molecule type" value="Genomic_DNA"/>
</dbReference>
<dbReference type="CDD" id="cd01042">
    <property type="entry name" value="DMQH"/>
    <property type="match status" value="1"/>
</dbReference>
<dbReference type="NCBIfam" id="NF033656">
    <property type="entry name" value="DMQ_monoox_COQ7"/>
    <property type="match status" value="1"/>
</dbReference>
<evidence type="ECO:0000313" key="13">
    <source>
        <dbReference type="Proteomes" id="UP000774689"/>
    </source>
</evidence>
<keyword evidence="4 9" id="KW-0479">Metal-binding</keyword>
<dbReference type="Proteomes" id="UP000774689">
    <property type="component" value="Unassembled WGS sequence"/>
</dbReference>
<dbReference type="Gene3D" id="1.20.1260.10">
    <property type="match status" value="1"/>
</dbReference>
<dbReference type="InterPro" id="IPR047809">
    <property type="entry name" value="COQ7_proteobact"/>
</dbReference>
<dbReference type="AlphaFoldDB" id="A0AAP7KJ58"/>
<dbReference type="HAMAP" id="MF_01658">
    <property type="entry name" value="COQ7"/>
    <property type="match status" value="1"/>
</dbReference>
<keyword evidence="12" id="KW-1185">Reference proteome</keyword>
<evidence type="ECO:0000256" key="2">
    <source>
        <dbReference type="ARBA" id="ARBA00022475"/>
    </source>
</evidence>
<keyword evidence="5 9" id="KW-0560">Oxidoreductase</keyword>
<comment type="similarity">
    <text evidence="9">Belongs to the COQ7 family.</text>
</comment>
<comment type="subcellular location">
    <subcellularLocation>
        <location evidence="9">Cell membrane</location>
        <topology evidence="9">Peripheral membrane protein</topology>
    </subcellularLocation>
</comment>
<evidence type="ECO:0000313" key="12">
    <source>
        <dbReference type="Proteomes" id="UP000035930"/>
    </source>
</evidence>
<evidence type="ECO:0000256" key="6">
    <source>
        <dbReference type="ARBA" id="ARBA00023004"/>
    </source>
</evidence>
<dbReference type="Pfam" id="PF03232">
    <property type="entry name" value="COQ7"/>
    <property type="match status" value="1"/>
</dbReference>
<dbReference type="PANTHER" id="PTHR11237:SF4">
    <property type="entry name" value="5-DEMETHOXYUBIQUINONE HYDROXYLASE, MITOCHONDRIAL"/>
    <property type="match status" value="1"/>
</dbReference>
<evidence type="ECO:0000256" key="8">
    <source>
        <dbReference type="ARBA" id="ARBA00023136"/>
    </source>
</evidence>
<evidence type="ECO:0000313" key="10">
    <source>
        <dbReference type="EMBL" id="AKN88794.1"/>
    </source>
</evidence>
<evidence type="ECO:0000256" key="1">
    <source>
        <dbReference type="ARBA" id="ARBA00004749"/>
    </source>
</evidence>
<sequence length="211" mass="23696">MRKLSFLDKVVEEIDSYARFTKLPLNPNRKSPSGDTVDGQLSDDDKKHAAGLMRVDYTGEICAQGLYRGQASVAKSAQTKEHLYHAANEEYDHLAWCAERLEELGAKPSLLNPFWYWASFGIGATAGSISDSLSYGFVVETEKQVMKHLDSHLKNLPVNDNRSREILKQMYLDESDHAIEAEKAGGKKLPKPVKAIMKLQSKVMTTLAYRF</sequence>
<dbReference type="InterPro" id="IPR009078">
    <property type="entry name" value="Ferritin-like_SF"/>
</dbReference>
<keyword evidence="3 9" id="KW-0831">Ubiquinone biosynthesis</keyword>
<dbReference type="GeneID" id="45433214"/>
<feature type="binding site" evidence="9">
    <location>
        <position position="60"/>
    </location>
    <ligand>
        <name>Fe cation</name>
        <dbReference type="ChEBI" id="CHEBI:24875"/>
        <label>1</label>
    </ligand>
</feature>
<feature type="binding site" evidence="9">
    <location>
        <position position="90"/>
    </location>
    <ligand>
        <name>Fe cation</name>
        <dbReference type="ChEBI" id="CHEBI:24875"/>
        <label>2</label>
    </ligand>
</feature>
<proteinExistence type="inferred from homology"/>
<comment type="catalytic activity">
    <reaction evidence="9">
        <text>a 5-methoxy-2-methyl-3-(all-trans-polyprenyl)benzene-1,4-diol + AH2 + O2 = a 3-demethylubiquinol + A + H2O</text>
        <dbReference type="Rhea" id="RHEA:50908"/>
        <dbReference type="Rhea" id="RHEA-COMP:10859"/>
        <dbReference type="Rhea" id="RHEA-COMP:10914"/>
        <dbReference type="ChEBI" id="CHEBI:13193"/>
        <dbReference type="ChEBI" id="CHEBI:15377"/>
        <dbReference type="ChEBI" id="CHEBI:15379"/>
        <dbReference type="ChEBI" id="CHEBI:17499"/>
        <dbReference type="ChEBI" id="CHEBI:84167"/>
        <dbReference type="ChEBI" id="CHEBI:84422"/>
        <dbReference type="EC" id="1.14.99.60"/>
    </reaction>
</comment>
<keyword evidence="6 9" id="KW-0408">Iron</keyword>
<gene>
    <name evidence="9 10" type="primary">coq7</name>
    <name evidence="11" type="ORF">CHQ83_09505</name>
    <name evidence="10" type="ORF">FNO190_1091</name>
</gene>